<sequence length="185" mass="19379">MTNQAISDPELRFGPLSRQFPAGRPVNQEQARSRLSAYVYGNVLVLAAVVGTIGADDHSHSWIVVLATVLTTYAAHVLAHDIGERVGLDPQEHAVGLRQEMRDAVPIISSGVAPALIFAGLALHRFDPLAAEVAAVGLVVLRLAGTGIAVERLSGRRVSGATLWSGVGVAVVGVVIALAKVQFSH</sequence>
<feature type="transmembrane region" description="Helical" evidence="1">
    <location>
        <begin position="37"/>
        <end position="55"/>
    </location>
</feature>
<name>A0ABT9P2S3_9ACTN</name>
<keyword evidence="1" id="KW-1133">Transmembrane helix</keyword>
<gene>
    <name evidence="2" type="ORF">J2S57_002738</name>
</gene>
<evidence type="ECO:0000313" key="2">
    <source>
        <dbReference type="EMBL" id="MDP9826989.1"/>
    </source>
</evidence>
<keyword evidence="1" id="KW-0472">Membrane</keyword>
<evidence type="ECO:0000313" key="3">
    <source>
        <dbReference type="Proteomes" id="UP001235712"/>
    </source>
</evidence>
<feature type="transmembrane region" description="Helical" evidence="1">
    <location>
        <begin position="162"/>
        <end position="183"/>
    </location>
</feature>
<organism evidence="2 3">
    <name type="scientific">Kineosporia succinea</name>
    <dbReference type="NCBI Taxonomy" id="84632"/>
    <lineage>
        <taxon>Bacteria</taxon>
        <taxon>Bacillati</taxon>
        <taxon>Actinomycetota</taxon>
        <taxon>Actinomycetes</taxon>
        <taxon>Kineosporiales</taxon>
        <taxon>Kineosporiaceae</taxon>
        <taxon>Kineosporia</taxon>
    </lineage>
</organism>
<comment type="caution">
    <text evidence="2">The sequence shown here is derived from an EMBL/GenBank/DDBJ whole genome shotgun (WGS) entry which is preliminary data.</text>
</comment>
<dbReference type="EMBL" id="JAUSQZ010000001">
    <property type="protein sequence ID" value="MDP9826989.1"/>
    <property type="molecule type" value="Genomic_DNA"/>
</dbReference>
<dbReference type="RefSeq" id="WP_307242428.1">
    <property type="nucleotide sequence ID" value="NZ_JAUSQZ010000001.1"/>
</dbReference>
<accession>A0ABT9P2S3</accession>
<feature type="transmembrane region" description="Helical" evidence="1">
    <location>
        <begin position="61"/>
        <end position="83"/>
    </location>
</feature>
<dbReference type="Proteomes" id="UP001235712">
    <property type="component" value="Unassembled WGS sequence"/>
</dbReference>
<reference evidence="2 3" key="1">
    <citation type="submission" date="2023-07" db="EMBL/GenBank/DDBJ databases">
        <title>Sequencing the genomes of 1000 actinobacteria strains.</title>
        <authorList>
            <person name="Klenk H.-P."/>
        </authorList>
    </citation>
    <scope>NUCLEOTIDE SEQUENCE [LARGE SCALE GENOMIC DNA]</scope>
    <source>
        <strain evidence="2 3">DSM 44388</strain>
    </source>
</reference>
<evidence type="ECO:0000256" key="1">
    <source>
        <dbReference type="SAM" id="Phobius"/>
    </source>
</evidence>
<protein>
    <submittedName>
        <fullName evidence="2">Uncharacterized protein</fullName>
    </submittedName>
</protein>
<proteinExistence type="predicted"/>
<feature type="transmembrane region" description="Helical" evidence="1">
    <location>
        <begin position="129"/>
        <end position="150"/>
    </location>
</feature>
<keyword evidence="3" id="KW-1185">Reference proteome</keyword>
<feature type="transmembrane region" description="Helical" evidence="1">
    <location>
        <begin position="104"/>
        <end position="123"/>
    </location>
</feature>
<keyword evidence="1" id="KW-0812">Transmembrane</keyword>